<proteinExistence type="predicted"/>
<evidence type="ECO:0000313" key="2">
    <source>
        <dbReference type="EMBL" id="KIW35813.1"/>
    </source>
</evidence>
<dbReference type="AlphaFoldDB" id="A0A0D2CXK8"/>
<reference evidence="2 3" key="1">
    <citation type="submission" date="2015-01" db="EMBL/GenBank/DDBJ databases">
        <title>The Genome Sequence of Exophiala oligosperma CBS72588.</title>
        <authorList>
            <consortium name="The Broad Institute Genomics Platform"/>
            <person name="Cuomo C."/>
            <person name="de Hoog S."/>
            <person name="Gorbushina A."/>
            <person name="Stielow B."/>
            <person name="Teixiera M."/>
            <person name="Abouelleil A."/>
            <person name="Chapman S.B."/>
            <person name="Priest M."/>
            <person name="Young S.K."/>
            <person name="Wortman J."/>
            <person name="Nusbaum C."/>
            <person name="Birren B."/>
        </authorList>
    </citation>
    <scope>NUCLEOTIDE SEQUENCE [LARGE SCALE GENOMIC DNA]</scope>
    <source>
        <strain evidence="2 3">CBS 72588</strain>
    </source>
</reference>
<name>A0A0D2CXK8_9EURO</name>
<dbReference type="VEuPathDB" id="FungiDB:PV06_11851"/>
<organism evidence="2 3">
    <name type="scientific">Exophiala oligosperma</name>
    <dbReference type="NCBI Taxonomy" id="215243"/>
    <lineage>
        <taxon>Eukaryota</taxon>
        <taxon>Fungi</taxon>
        <taxon>Dikarya</taxon>
        <taxon>Ascomycota</taxon>
        <taxon>Pezizomycotina</taxon>
        <taxon>Eurotiomycetes</taxon>
        <taxon>Chaetothyriomycetidae</taxon>
        <taxon>Chaetothyriales</taxon>
        <taxon>Herpotrichiellaceae</taxon>
        <taxon>Exophiala</taxon>
    </lineage>
</organism>
<dbReference type="Proteomes" id="UP000053342">
    <property type="component" value="Unassembled WGS sequence"/>
</dbReference>
<dbReference type="GeneID" id="27363925"/>
<gene>
    <name evidence="2" type="ORF">PV06_11851</name>
</gene>
<sequence>MGEEPSRLLHEELQSRTLNVLFTDEQFVQQFQKALDRDPLTEAALRGIKPFVIPSNRTSRRAAAEKLPVDTKLSDSVQELCDRLKENPSCLTVREGLQTRQDAVKVDDPLSVHGLHTDVEDSAQLYEVTDSLLCILMNWYTSKSSPEEFAQQIFESKCAHIQDKLEAEEEKRSIIANCRRRSLSGSKIYTFCSDFIEDPGAVFHLPREVKAYVSPSGSRTPLTLDRMIVAIGLPNKSFRDIHDILSRRLIEKGIKIHAKENGGAEILRRMKTVVDEATLRWHTPVVAGGAPRNTSAVAPAAIPSQQRDAINDNENLEAVTPVNQTTVVGAPRLARDEHISWDSGVGVGGDPCHASPVPGECPSALRAHAVSGSVLEEPESDNIGRTKRRRLDQPNMEPLDRLGPEDDRIDQTLSVDGTILPEEGRTSNATEMAYDDLDWSFWINMAEDVDFNYNLFHPSQSEFLPADEPTTNF</sequence>
<dbReference type="EMBL" id="KN847411">
    <property type="protein sequence ID" value="KIW35813.1"/>
    <property type="molecule type" value="Genomic_DNA"/>
</dbReference>
<protein>
    <submittedName>
        <fullName evidence="2">Uncharacterized protein</fullName>
    </submittedName>
</protein>
<dbReference type="RefSeq" id="XP_016256029.1">
    <property type="nucleotide sequence ID" value="XM_016413593.1"/>
</dbReference>
<feature type="region of interest" description="Disordered" evidence="1">
    <location>
        <begin position="374"/>
        <end position="409"/>
    </location>
</feature>
<evidence type="ECO:0000313" key="3">
    <source>
        <dbReference type="Proteomes" id="UP000053342"/>
    </source>
</evidence>
<accession>A0A0D2CXK8</accession>
<keyword evidence="3" id="KW-1185">Reference proteome</keyword>
<feature type="compositionally biased region" description="Basic and acidic residues" evidence="1">
    <location>
        <begin position="398"/>
        <end position="409"/>
    </location>
</feature>
<evidence type="ECO:0000256" key="1">
    <source>
        <dbReference type="SAM" id="MobiDB-lite"/>
    </source>
</evidence>